<sequence length="114" mass="12992">MKLYGIPNCDTVKKARVWLTENNFDYEWYDFKKNVLSPALIEDWIADCGWEVLVNRQGTTWRKLDEACKASVMDAASATTLMLANPSVIKRPVLDYNGKIIVGFKPETYSALLL</sequence>
<evidence type="ECO:0000313" key="3">
    <source>
        <dbReference type="EMBL" id="QKJ68205.1"/>
    </source>
</evidence>
<evidence type="ECO:0000256" key="2">
    <source>
        <dbReference type="PROSITE-ProRule" id="PRU01282"/>
    </source>
</evidence>
<dbReference type="InterPro" id="IPR006504">
    <property type="entry name" value="Tscrpt_reg_Spx/MgsR"/>
</dbReference>
<dbReference type="InterPro" id="IPR036249">
    <property type="entry name" value="Thioredoxin-like_sf"/>
</dbReference>
<dbReference type="PANTHER" id="PTHR30041:SF8">
    <property type="entry name" value="PROTEIN YFFB"/>
    <property type="match status" value="1"/>
</dbReference>
<evidence type="ECO:0000313" key="4">
    <source>
        <dbReference type="Proteomes" id="UP000504844"/>
    </source>
</evidence>
<comment type="similarity">
    <text evidence="1 2">Belongs to the ArsC family.</text>
</comment>
<reference evidence="3 4" key="1">
    <citation type="submission" date="2020-05" db="EMBL/GenBank/DDBJ databases">
        <title>Complete genome sequence of Deefgea sp. D17.</title>
        <authorList>
            <person name="Bae J.-W."/>
            <person name="Han J.E."/>
        </authorList>
    </citation>
    <scope>NUCLEOTIDE SEQUENCE [LARGE SCALE GENOMIC DNA]</scope>
    <source>
        <strain evidence="3 4">D17</strain>
    </source>
</reference>
<organism evidence="3 4">
    <name type="scientific">Deefgea piscis</name>
    <dbReference type="NCBI Taxonomy" id="2739061"/>
    <lineage>
        <taxon>Bacteria</taxon>
        <taxon>Pseudomonadati</taxon>
        <taxon>Pseudomonadota</taxon>
        <taxon>Betaproteobacteria</taxon>
        <taxon>Neisseriales</taxon>
        <taxon>Chitinibacteraceae</taxon>
        <taxon>Deefgea</taxon>
    </lineage>
</organism>
<dbReference type="NCBIfam" id="NF008107">
    <property type="entry name" value="PRK10853.1"/>
    <property type="match status" value="1"/>
</dbReference>
<gene>
    <name evidence="3" type="ORF">HQN60_12110</name>
</gene>
<proteinExistence type="inferred from homology"/>
<dbReference type="CDD" id="cd03035">
    <property type="entry name" value="ArsC_Yffb"/>
    <property type="match status" value="1"/>
</dbReference>
<evidence type="ECO:0000256" key="1">
    <source>
        <dbReference type="ARBA" id="ARBA00007198"/>
    </source>
</evidence>
<dbReference type="SUPFAM" id="SSF52833">
    <property type="entry name" value="Thioredoxin-like"/>
    <property type="match status" value="1"/>
</dbReference>
<keyword evidence="4" id="KW-1185">Reference proteome</keyword>
<accession>A0A6M8SSP3</accession>
<dbReference type="NCBIfam" id="TIGR01617">
    <property type="entry name" value="arsC_related"/>
    <property type="match status" value="1"/>
</dbReference>
<dbReference type="Proteomes" id="UP000504844">
    <property type="component" value="Chromosome"/>
</dbReference>
<protein>
    <submittedName>
        <fullName evidence="3">ArsC family reductase</fullName>
    </submittedName>
</protein>
<dbReference type="Gene3D" id="3.40.30.10">
    <property type="entry name" value="Glutaredoxin"/>
    <property type="match status" value="1"/>
</dbReference>
<dbReference type="PANTHER" id="PTHR30041">
    <property type="entry name" value="ARSENATE REDUCTASE"/>
    <property type="match status" value="1"/>
</dbReference>
<dbReference type="KEGG" id="dee:HQN60_12110"/>
<dbReference type="PROSITE" id="PS51353">
    <property type="entry name" value="ARSC"/>
    <property type="match status" value="1"/>
</dbReference>
<dbReference type="EMBL" id="CP054143">
    <property type="protein sequence ID" value="QKJ68205.1"/>
    <property type="molecule type" value="Genomic_DNA"/>
</dbReference>
<dbReference type="InterPro" id="IPR006660">
    <property type="entry name" value="Arsenate_reductase-like"/>
</dbReference>
<dbReference type="Pfam" id="PF03960">
    <property type="entry name" value="ArsC"/>
    <property type="match status" value="1"/>
</dbReference>
<name>A0A6M8SSP3_9NEIS</name>
<dbReference type="AlphaFoldDB" id="A0A6M8SSP3"/>